<proteinExistence type="predicted"/>
<name>A0A6A2YQS8_HIBSY</name>
<dbReference type="PANTHER" id="PTHR33052">
    <property type="entry name" value="DUF4228 DOMAIN PROTEIN-RELATED"/>
    <property type="match status" value="1"/>
</dbReference>
<reference evidence="1" key="1">
    <citation type="submission" date="2019-09" db="EMBL/GenBank/DDBJ databases">
        <title>Draft genome information of white flower Hibiscus syriacus.</title>
        <authorList>
            <person name="Kim Y.-M."/>
        </authorList>
    </citation>
    <scope>NUCLEOTIDE SEQUENCE [LARGE SCALE GENOMIC DNA]</scope>
    <source>
        <strain evidence="1">YM2019G1</strain>
    </source>
</reference>
<accession>A0A6A2YQS8</accession>
<sequence>MRAIEAEKGILKLLHPGRHVDTYTEPIIASEVLKRNPRHCVTRPDMFEYPWIMVRSDSVLKLGRVSYIVPNLTIYKLKKQKGYDVQASLEQKKPPRSYVHWQLLELDSPSKSSAGTTPMHKDHCQSDWQQFQASCRWKSPGASFRRQILSVFTV</sequence>
<comment type="caution">
    <text evidence="1">The sequence shown here is derived from an EMBL/GenBank/DDBJ whole genome shotgun (WGS) entry which is preliminary data.</text>
</comment>
<dbReference type="Pfam" id="PF14009">
    <property type="entry name" value="PADRE"/>
    <property type="match status" value="1"/>
</dbReference>
<dbReference type="InterPro" id="IPR025322">
    <property type="entry name" value="PADRE_dom"/>
</dbReference>
<organism evidence="1 2">
    <name type="scientific">Hibiscus syriacus</name>
    <name type="common">Rose of Sharon</name>
    <dbReference type="NCBI Taxonomy" id="106335"/>
    <lineage>
        <taxon>Eukaryota</taxon>
        <taxon>Viridiplantae</taxon>
        <taxon>Streptophyta</taxon>
        <taxon>Embryophyta</taxon>
        <taxon>Tracheophyta</taxon>
        <taxon>Spermatophyta</taxon>
        <taxon>Magnoliopsida</taxon>
        <taxon>eudicotyledons</taxon>
        <taxon>Gunneridae</taxon>
        <taxon>Pentapetalae</taxon>
        <taxon>rosids</taxon>
        <taxon>malvids</taxon>
        <taxon>Malvales</taxon>
        <taxon>Malvaceae</taxon>
        <taxon>Malvoideae</taxon>
        <taxon>Hibiscus</taxon>
    </lineage>
</organism>
<gene>
    <name evidence="1" type="ORF">F3Y22_tig00111309pilonHSYRG00035</name>
</gene>
<protein>
    <submittedName>
        <fullName evidence="1">Phototropic-responsive NPH3 family protein</fullName>
    </submittedName>
</protein>
<keyword evidence="2" id="KW-1185">Reference proteome</keyword>
<dbReference type="Proteomes" id="UP000436088">
    <property type="component" value="Unassembled WGS sequence"/>
</dbReference>
<evidence type="ECO:0000313" key="2">
    <source>
        <dbReference type="Proteomes" id="UP000436088"/>
    </source>
</evidence>
<dbReference type="AlphaFoldDB" id="A0A6A2YQS8"/>
<evidence type="ECO:0000313" key="1">
    <source>
        <dbReference type="EMBL" id="KAE8681730.1"/>
    </source>
</evidence>
<dbReference type="EMBL" id="VEPZ02001301">
    <property type="protein sequence ID" value="KAE8681730.1"/>
    <property type="molecule type" value="Genomic_DNA"/>
</dbReference>